<evidence type="ECO:0000259" key="3">
    <source>
        <dbReference type="Pfam" id="PF11412"/>
    </source>
</evidence>
<protein>
    <submittedName>
        <fullName evidence="4">Putative suppressor for copper-sensitivity B</fullName>
    </submittedName>
</protein>
<dbReference type="eggNOG" id="COG4233">
    <property type="taxonomic scope" value="Bacteria"/>
</dbReference>
<name>H6SRA2_PARPM</name>
<evidence type="ECO:0000256" key="2">
    <source>
        <dbReference type="SAM" id="Phobius"/>
    </source>
</evidence>
<evidence type="ECO:0000313" key="4">
    <source>
        <dbReference type="EMBL" id="CCG09824.1"/>
    </source>
</evidence>
<dbReference type="Proteomes" id="UP000033220">
    <property type="component" value="Chromosome DSM 122"/>
</dbReference>
<sequence>MDRPWQALPRGSGRSGIPCVFGPCSTCLLDRRFGRRRQQGRRVSLTGRGKAMGGRRGLGSPHLSSLSFCFPLPAGMHRLDWLGHKREDLWMARARRGLGLLLMTLVSSLLLGAVAAAQSPADLGASPWVERPQARLRLISATTAVGQASTLLLGLEIVQKSPWKIYWRSPGDAGTPPVLDWRGSVNLARAEVAWPVPQRFTVSSIETVGYAGTVVFPLHLRPETPGAPVVLALALEYLTCAEICVPERASFSLLLPPGPATPSAHAQTLAQALALVPSPQVYPVA</sequence>
<evidence type="ECO:0000313" key="5">
    <source>
        <dbReference type="Proteomes" id="UP000033220"/>
    </source>
</evidence>
<dbReference type="EMBL" id="HE663493">
    <property type="protein sequence ID" value="CCG09824.1"/>
    <property type="molecule type" value="Genomic_DNA"/>
</dbReference>
<dbReference type="HOGENOM" id="CLU_976203_0_0_5"/>
<dbReference type="PATRIC" id="fig|1150469.3.peg.3601"/>
<organism evidence="4 5">
    <name type="scientific">Pararhodospirillum photometricum DSM 122</name>
    <dbReference type="NCBI Taxonomy" id="1150469"/>
    <lineage>
        <taxon>Bacteria</taxon>
        <taxon>Pseudomonadati</taxon>
        <taxon>Pseudomonadota</taxon>
        <taxon>Alphaproteobacteria</taxon>
        <taxon>Rhodospirillales</taxon>
        <taxon>Rhodospirillaceae</taxon>
        <taxon>Pararhodospirillum</taxon>
    </lineage>
</organism>
<evidence type="ECO:0000256" key="1">
    <source>
        <dbReference type="SAM" id="MobiDB-lite"/>
    </source>
</evidence>
<keyword evidence="2" id="KW-0812">Transmembrane</keyword>
<dbReference type="InterPro" id="IPR028250">
    <property type="entry name" value="DsbDN"/>
</dbReference>
<dbReference type="AlphaFoldDB" id="H6SRA2"/>
<feature type="domain" description="Thiol:disulfide interchange protein DsbD N-terminal" evidence="3">
    <location>
        <begin position="147"/>
        <end position="255"/>
    </location>
</feature>
<reference evidence="4 5" key="1">
    <citation type="submission" date="2012-02" db="EMBL/GenBank/DDBJ databases">
        <title>Shotgun genome sequence of Phaeospirillum photometricum DSM 122.</title>
        <authorList>
            <person name="Duquesne K."/>
            <person name="Sturgis J."/>
        </authorList>
    </citation>
    <scope>NUCLEOTIDE SEQUENCE [LARGE SCALE GENOMIC DNA]</scope>
    <source>
        <strain evidence="5">DSM122</strain>
    </source>
</reference>
<dbReference type="KEGG" id="rpm:RSPPHO_03198"/>
<feature type="transmembrane region" description="Helical" evidence="2">
    <location>
        <begin position="98"/>
        <end position="118"/>
    </location>
</feature>
<feature type="region of interest" description="Disordered" evidence="1">
    <location>
        <begin position="39"/>
        <end position="58"/>
    </location>
</feature>
<keyword evidence="2" id="KW-0472">Membrane</keyword>
<dbReference type="STRING" id="1150469.RSPPHO_03198"/>
<accession>H6SRA2</accession>
<gene>
    <name evidence="4" type="ORF">RSPPHO_03198</name>
</gene>
<keyword evidence="5" id="KW-1185">Reference proteome</keyword>
<proteinExistence type="predicted"/>
<dbReference type="Pfam" id="PF11412">
    <property type="entry name" value="DsbD_N"/>
    <property type="match status" value="1"/>
</dbReference>
<keyword evidence="2" id="KW-1133">Transmembrane helix</keyword>